<dbReference type="SUPFAM" id="SSF51905">
    <property type="entry name" value="FAD/NAD(P)-binding domain"/>
    <property type="match status" value="1"/>
</dbReference>
<dbReference type="InterPro" id="IPR002937">
    <property type="entry name" value="Amino_oxidase"/>
</dbReference>
<evidence type="ECO:0000313" key="3">
    <source>
        <dbReference type="Proteomes" id="UP000835052"/>
    </source>
</evidence>
<gene>
    <name evidence="2" type="ORF">CAUJ_LOCUS8803</name>
</gene>
<dbReference type="InterPro" id="IPR036188">
    <property type="entry name" value="FAD/NAD-bd_sf"/>
</dbReference>
<comment type="caution">
    <text evidence="2">The sequence shown here is derived from an EMBL/GenBank/DDBJ whole genome shotgun (WGS) entry which is preliminary data.</text>
</comment>
<protein>
    <recommendedName>
        <fullName evidence="1">Amine oxidase domain-containing protein</fullName>
    </recommendedName>
</protein>
<evidence type="ECO:0000259" key="1">
    <source>
        <dbReference type="Pfam" id="PF01593"/>
    </source>
</evidence>
<dbReference type="PANTHER" id="PTHR21197:SF0">
    <property type="entry name" value="UDP-GALACTOPYRANOSE MUTASE"/>
    <property type="match status" value="1"/>
</dbReference>
<dbReference type="Pfam" id="PF01593">
    <property type="entry name" value="Amino_oxidase"/>
    <property type="match status" value="1"/>
</dbReference>
<dbReference type="GO" id="GO:0005829">
    <property type="term" value="C:cytosol"/>
    <property type="evidence" value="ECO:0007669"/>
    <property type="project" value="TreeGrafter"/>
</dbReference>
<dbReference type="Gene3D" id="3.50.50.60">
    <property type="entry name" value="FAD/NAD(P)-binding domain"/>
    <property type="match status" value="1"/>
</dbReference>
<proteinExistence type="predicted"/>
<dbReference type="GO" id="GO:0008767">
    <property type="term" value="F:UDP-galactopyranose mutase activity"/>
    <property type="evidence" value="ECO:0007669"/>
    <property type="project" value="TreeGrafter"/>
</dbReference>
<dbReference type="GO" id="GO:0016491">
    <property type="term" value="F:oxidoreductase activity"/>
    <property type="evidence" value="ECO:0007669"/>
    <property type="project" value="InterPro"/>
</dbReference>
<dbReference type="EMBL" id="CAJGYM010000030">
    <property type="protein sequence ID" value="CAD6192884.1"/>
    <property type="molecule type" value="Genomic_DNA"/>
</dbReference>
<dbReference type="GO" id="GO:0050660">
    <property type="term" value="F:flavin adenine dinucleotide binding"/>
    <property type="evidence" value="ECO:0007669"/>
    <property type="project" value="TreeGrafter"/>
</dbReference>
<evidence type="ECO:0000313" key="2">
    <source>
        <dbReference type="EMBL" id="CAD6192884.1"/>
    </source>
</evidence>
<organism evidence="2 3">
    <name type="scientific">Caenorhabditis auriculariae</name>
    <dbReference type="NCBI Taxonomy" id="2777116"/>
    <lineage>
        <taxon>Eukaryota</taxon>
        <taxon>Metazoa</taxon>
        <taxon>Ecdysozoa</taxon>
        <taxon>Nematoda</taxon>
        <taxon>Chromadorea</taxon>
        <taxon>Rhabditida</taxon>
        <taxon>Rhabditina</taxon>
        <taxon>Rhabditomorpha</taxon>
        <taxon>Rhabditoidea</taxon>
        <taxon>Rhabditidae</taxon>
        <taxon>Peloderinae</taxon>
        <taxon>Caenorhabditis</taxon>
    </lineage>
</organism>
<reference evidence="2" key="1">
    <citation type="submission" date="2020-10" db="EMBL/GenBank/DDBJ databases">
        <authorList>
            <person name="Kikuchi T."/>
        </authorList>
    </citation>
    <scope>NUCLEOTIDE SEQUENCE</scope>
    <source>
        <strain evidence="2">NKZ352</strain>
    </source>
</reference>
<feature type="domain" description="Amine oxidase" evidence="1">
    <location>
        <begin position="2"/>
        <end position="257"/>
    </location>
</feature>
<sequence length="577" mass="66315">MVLLEQESFPGGLSCTVKDAKGFLWDMGGHITFNHNYPYYEKATKWAVDEWNDLARNCMVDMNYLYGKPGIHLVPYPAQFAVPLFPEKVKNSCLKDLKERYEKAPEGNPENFEDWVLQHFGPTILEKFFKPYTKKVWTVEPLKMSPNWVGTRVAKLPQEKLEELCAMDQEELANADFGWGPNSFFTFPKYGGTGNVWSSMAKKLPNQWFHYNSKVLAVNHRQKTVEYLDGEETKSLQYDVLLNTSPIDQLVKNTQITAPLDIVHNKVFIVGVGLKKPMTPFLEKFTWLYFPDKNVPFFRVTILSRYGEVTPDSEKYWSVMCECARPIDDPITEEEMVQETLNGLVLKDMITREAIESVFSITLPYGYPIPTPNRDRELARAHAELEKASIYSRGRFGGWKYEASNQDHCFIQGKEFIDRMVLGEPEKLYKTGISVMPREDDRKEVDDLLSVAENRINVNLQTANLPFTCALEPQALGTRQIEEEEAQLGRISETEKVSDPRDLNQRRLPRNNTDLHLGVRTAARCEISLQVALADAHFPDANPSSPAVLRIRKYLRRQPSPTFYPLEIRLLFSSSTR</sequence>
<dbReference type="AlphaFoldDB" id="A0A8S1HBN0"/>
<dbReference type="PANTHER" id="PTHR21197">
    <property type="entry name" value="UDP-GALACTOPYRANOSE MUTASE"/>
    <property type="match status" value="1"/>
</dbReference>
<dbReference type="Proteomes" id="UP000835052">
    <property type="component" value="Unassembled WGS sequence"/>
</dbReference>
<name>A0A8S1HBN0_9PELO</name>
<dbReference type="OrthoDB" id="38045at2759"/>
<keyword evidence="3" id="KW-1185">Reference proteome</keyword>
<accession>A0A8S1HBN0</accession>